<reference evidence="3 5" key="1">
    <citation type="journal article" date="2014" name="Nat. Genet.">
        <title>Genome and transcriptome of the porcine whipworm Trichuris suis.</title>
        <authorList>
            <person name="Jex A.R."/>
            <person name="Nejsum P."/>
            <person name="Schwarz E.M."/>
            <person name="Hu L."/>
            <person name="Young N.D."/>
            <person name="Hall R.S."/>
            <person name="Korhonen P.K."/>
            <person name="Liao S."/>
            <person name="Thamsborg S."/>
            <person name="Xia J."/>
            <person name="Xu P."/>
            <person name="Wang S."/>
            <person name="Scheerlinck J.P."/>
            <person name="Hofmann A."/>
            <person name="Sternberg P.W."/>
            <person name="Wang J."/>
            <person name="Gasser R.B."/>
        </authorList>
    </citation>
    <scope>NUCLEOTIDE SEQUENCE [LARGE SCALE GENOMIC DNA]</scope>
    <source>
        <strain evidence="4">DCEP-RM93F</strain>
        <strain evidence="3">DCEP-RM93M</strain>
    </source>
</reference>
<keyword evidence="1" id="KW-0732">Signal</keyword>
<accession>A0A085LK19</accession>
<gene>
    <name evidence="3" type="ORF">M513_13807</name>
    <name evidence="4" type="ORF">M514_13807</name>
</gene>
<protein>
    <recommendedName>
        <fullName evidence="2">DUF7107 domain-containing protein</fullName>
    </recommendedName>
</protein>
<dbReference type="EMBL" id="KL363563">
    <property type="protein sequence ID" value="KFD45315.1"/>
    <property type="molecule type" value="Genomic_DNA"/>
</dbReference>
<evidence type="ECO:0000313" key="5">
    <source>
        <dbReference type="Proteomes" id="UP000030764"/>
    </source>
</evidence>
<dbReference type="Proteomes" id="UP000030758">
    <property type="component" value="Unassembled WGS sequence"/>
</dbReference>
<evidence type="ECO:0000313" key="3">
    <source>
        <dbReference type="EMBL" id="KFD45315.1"/>
    </source>
</evidence>
<evidence type="ECO:0000256" key="1">
    <source>
        <dbReference type="SAM" id="SignalP"/>
    </source>
</evidence>
<evidence type="ECO:0000313" key="4">
    <source>
        <dbReference type="EMBL" id="KFD72332.1"/>
    </source>
</evidence>
<sequence>MWKSLVFIITVVCTDACLRHEDCVPAGSLCFQRQCVVGISLLTPCRTSLNCICNADIRRRLGVGCKFNVCHEIAGTSLCRNHNDCGVNEVCRRQHCVPAYRTPYACSVNGRCRFEERCISGACYRARSC</sequence>
<feature type="chain" id="PRO_5010405159" description="DUF7107 domain-containing protein" evidence="1">
    <location>
        <begin position="17"/>
        <end position="129"/>
    </location>
</feature>
<feature type="non-terminal residue" evidence="3">
    <location>
        <position position="129"/>
    </location>
</feature>
<proteinExistence type="predicted"/>
<dbReference type="Pfam" id="PF23416">
    <property type="entry name" value="DUF7107"/>
    <property type="match status" value="1"/>
</dbReference>
<feature type="domain" description="DUF7107" evidence="2">
    <location>
        <begin position="79"/>
        <end position="124"/>
    </location>
</feature>
<organism evidence="3 5">
    <name type="scientific">Trichuris suis</name>
    <name type="common">pig whipworm</name>
    <dbReference type="NCBI Taxonomy" id="68888"/>
    <lineage>
        <taxon>Eukaryota</taxon>
        <taxon>Metazoa</taxon>
        <taxon>Ecdysozoa</taxon>
        <taxon>Nematoda</taxon>
        <taxon>Enoplea</taxon>
        <taxon>Dorylaimia</taxon>
        <taxon>Trichinellida</taxon>
        <taxon>Trichuridae</taxon>
        <taxon>Trichuris</taxon>
    </lineage>
</organism>
<evidence type="ECO:0000259" key="2">
    <source>
        <dbReference type="Pfam" id="PF23416"/>
    </source>
</evidence>
<name>A0A085LK19_9BILA</name>
<keyword evidence="5" id="KW-1185">Reference proteome</keyword>
<dbReference type="EMBL" id="KL367478">
    <property type="protein sequence ID" value="KFD72332.1"/>
    <property type="molecule type" value="Genomic_DNA"/>
</dbReference>
<dbReference type="InterPro" id="IPR055531">
    <property type="entry name" value="DUF7107"/>
</dbReference>
<dbReference type="Proteomes" id="UP000030764">
    <property type="component" value="Unassembled WGS sequence"/>
</dbReference>
<feature type="signal peptide" evidence="1">
    <location>
        <begin position="1"/>
        <end position="16"/>
    </location>
</feature>
<dbReference type="AlphaFoldDB" id="A0A085LK19"/>